<accession>A0ABU8RQ42</accession>
<sequence length="126" mass="13560">MEEVPTPSGGPLLSGPHIRAIADVLLDLSLDIETLGTILCGNADVVQRHTEELQTIDLIAQKQRSLAAILQADCPDSAMSSIGVDVLRTRLYELLAVEETDDEEQPWDQIGGEADGTGDKVQIKPN</sequence>
<proteinExistence type="predicted"/>
<name>A0ABU8RQ42_9SPHN</name>
<evidence type="ECO:0000256" key="1">
    <source>
        <dbReference type="SAM" id="MobiDB-lite"/>
    </source>
</evidence>
<dbReference type="Proteomes" id="UP001361239">
    <property type="component" value="Unassembled WGS sequence"/>
</dbReference>
<feature type="region of interest" description="Disordered" evidence="1">
    <location>
        <begin position="100"/>
        <end position="126"/>
    </location>
</feature>
<comment type="caution">
    <text evidence="2">The sequence shown here is derived from an EMBL/GenBank/DDBJ whole genome shotgun (WGS) entry which is preliminary data.</text>
</comment>
<evidence type="ECO:0000313" key="2">
    <source>
        <dbReference type="EMBL" id="MEJ5975093.1"/>
    </source>
</evidence>
<dbReference type="EMBL" id="JBBHJZ010000001">
    <property type="protein sequence ID" value="MEJ5975093.1"/>
    <property type="molecule type" value="Genomic_DNA"/>
</dbReference>
<dbReference type="RefSeq" id="WP_339585065.1">
    <property type="nucleotide sequence ID" value="NZ_JBBHJZ010000001.1"/>
</dbReference>
<protein>
    <submittedName>
        <fullName evidence="2">Uncharacterized protein</fullName>
    </submittedName>
</protein>
<reference evidence="2 3" key="1">
    <citation type="submission" date="2024-03" db="EMBL/GenBank/DDBJ databases">
        <authorList>
            <person name="Jo J.-H."/>
        </authorList>
    </citation>
    <scope>NUCLEOTIDE SEQUENCE [LARGE SCALE GENOMIC DNA]</scope>
    <source>
        <strain evidence="2 3">PS1R-30</strain>
    </source>
</reference>
<organism evidence="2 3">
    <name type="scientific">Novosphingobium anseongense</name>
    <dbReference type="NCBI Taxonomy" id="3133436"/>
    <lineage>
        <taxon>Bacteria</taxon>
        <taxon>Pseudomonadati</taxon>
        <taxon>Pseudomonadota</taxon>
        <taxon>Alphaproteobacteria</taxon>
        <taxon>Sphingomonadales</taxon>
        <taxon>Sphingomonadaceae</taxon>
        <taxon>Novosphingobium</taxon>
    </lineage>
</organism>
<gene>
    <name evidence="2" type="ORF">WG901_00470</name>
</gene>
<feature type="compositionally biased region" description="Basic and acidic residues" evidence="1">
    <location>
        <begin position="117"/>
        <end position="126"/>
    </location>
</feature>
<evidence type="ECO:0000313" key="3">
    <source>
        <dbReference type="Proteomes" id="UP001361239"/>
    </source>
</evidence>
<keyword evidence="3" id="KW-1185">Reference proteome</keyword>